<dbReference type="GO" id="GO:0008233">
    <property type="term" value="F:peptidase activity"/>
    <property type="evidence" value="ECO:0007669"/>
    <property type="project" value="InterPro"/>
</dbReference>
<dbReference type="SUPFAM" id="SSF55486">
    <property type="entry name" value="Metalloproteases ('zincins'), catalytic domain"/>
    <property type="match status" value="1"/>
</dbReference>
<feature type="domain" description="Peptidase M6-like" evidence="1">
    <location>
        <begin position="29"/>
        <end position="99"/>
    </location>
</feature>
<evidence type="ECO:0000313" key="3">
    <source>
        <dbReference type="Proteomes" id="UP001303115"/>
    </source>
</evidence>
<proteinExistence type="predicted"/>
<organism evidence="2 3">
    <name type="scientific">Parachaetomium inaequale</name>
    <dbReference type="NCBI Taxonomy" id="2588326"/>
    <lineage>
        <taxon>Eukaryota</taxon>
        <taxon>Fungi</taxon>
        <taxon>Dikarya</taxon>
        <taxon>Ascomycota</taxon>
        <taxon>Pezizomycotina</taxon>
        <taxon>Sordariomycetes</taxon>
        <taxon>Sordariomycetidae</taxon>
        <taxon>Sordariales</taxon>
        <taxon>Chaetomiaceae</taxon>
        <taxon>Parachaetomium</taxon>
    </lineage>
</organism>
<sequence length="274" mass="29982">HAGTGAEQTGNPNDIWSVKWTLERERQLNNVKVYGFLTIPEDAKIGVSAHEIGHLLFGWPDLYDTDSTSAGIGNWCLMSHGSWGGGGDRPVHPSAWCKANQGWITVSNETENHQITLPDVKSSRKTHRLWKDGDASSQEYFLLENRQLTGFDTSLPASGLLVWHIDDTVNSNTNEWHPKVGLLQADGFQQLEFKSSFGDAGDPFPGIANETTLNATSSPNSKAYSGMDTYVSVTNIPVISASMTLDITVKAITPPPSGAFNPKMWYRLTNTFAG</sequence>
<dbReference type="PANTHER" id="PTHR41775">
    <property type="entry name" value="SECRETED PROTEIN-RELATED"/>
    <property type="match status" value="1"/>
</dbReference>
<gene>
    <name evidence="2" type="ORF">C8A01DRAFT_21226</name>
</gene>
<dbReference type="InterPro" id="IPR008757">
    <property type="entry name" value="Peptidase_M6-like_domain"/>
</dbReference>
<dbReference type="Proteomes" id="UP001303115">
    <property type="component" value="Unassembled WGS sequence"/>
</dbReference>
<feature type="non-terminal residue" evidence="2">
    <location>
        <position position="1"/>
    </location>
</feature>
<reference evidence="3" key="1">
    <citation type="journal article" date="2023" name="Mol. Phylogenet. Evol.">
        <title>Genome-scale phylogeny and comparative genomics of the fungal order Sordariales.</title>
        <authorList>
            <person name="Hensen N."/>
            <person name="Bonometti L."/>
            <person name="Westerberg I."/>
            <person name="Brannstrom I.O."/>
            <person name="Guillou S."/>
            <person name="Cros-Aarteil S."/>
            <person name="Calhoun S."/>
            <person name="Haridas S."/>
            <person name="Kuo A."/>
            <person name="Mondo S."/>
            <person name="Pangilinan J."/>
            <person name="Riley R."/>
            <person name="LaButti K."/>
            <person name="Andreopoulos B."/>
            <person name="Lipzen A."/>
            <person name="Chen C."/>
            <person name="Yan M."/>
            <person name="Daum C."/>
            <person name="Ng V."/>
            <person name="Clum A."/>
            <person name="Steindorff A."/>
            <person name="Ohm R.A."/>
            <person name="Martin F."/>
            <person name="Silar P."/>
            <person name="Natvig D.O."/>
            <person name="Lalanne C."/>
            <person name="Gautier V."/>
            <person name="Ament-Velasquez S.L."/>
            <person name="Kruys A."/>
            <person name="Hutchinson M.I."/>
            <person name="Powell A.J."/>
            <person name="Barry K."/>
            <person name="Miller A.N."/>
            <person name="Grigoriev I.V."/>
            <person name="Debuchy R."/>
            <person name="Gladieux P."/>
            <person name="Hiltunen Thoren M."/>
            <person name="Johannesson H."/>
        </authorList>
    </citation>
    <scope>NUCLEOTIDE SEQUENCE [LARGE SCALE GENOMIC DNA]</scope>
    <source>
        <strain evidence="3">CBS 284.82</strain>
    </source>
</reference>
<dbReference type="GO" id="GO:0006508">
    <property type="term" value="P:proteolysis"/>
    <property type="evidence" value="ECO:0007669"/>
    <property type="project" value="InterPro"/>
</dbReference>
<evidence type="ECO:0000259" key="1">
    <source>
        <dbReference type="Pfam" id="PF05547"/>
    </source>
</evidence>
<dbReference type="PANTHER" id="PTHR41775:SF1">
    <property type="entry name" value="PEPTIDASE M6-LIKE DOMAIN-CONTAINING PROTEIN"/>
    <property type="match status" value="1"/>
</dbReference>
<evidence type="ECO:0000313" key="2">
    <source>
        <dbReference type="EMBL" id="KAK4031579.1"/>
    </source>
</evidence>
<dbReference type="NCBIfam" id="TIGR03296">
    <property type="entry name" value="M6dom_TIGR03296"/>
    <property type="match status" value="1"/>
</dbReference>
<name>A0AAN6P4F4_9PEZI</name>
<protein>
    <recommendedName>
        <fullName evidence="1">Peptidase M6-like domain-containing protein</fullName>
    </recommendedName>
</protein>
<accession>A0AAN6P4F4</accession>
<comment type="caution">
    <text evidence="2">The sequence shown here is derived from an EMBL/GenBank/DDBJ whole genome shotgun (WGS) entry which is preliminary data.</text>
</comment>
<dbReference type="AlphaFoldDB" id="A0AAN6P4F4"/>
<keyword evidence="3" id="KW-1185">Reference proteome</keyword>
<dbReference type="Pfam" id="PF05547">
    <property type="entry name" value="Peptidase_M6"/>
    <property type="match status" value="1"/>
</dbReference>
<dbReference type="EMBL" id="MU854756">
    <property type="protein sequence ID" value="KAK4031579.1"/>
    <property type="molecule type" value="Genomic_DNA"/>
</dbReference>